<evidence type="ECO:0000259" key="2">
    <source>
        <dbReference type="Pfam" id="PF00078"/>
    </source>
</evidence>
<feature type="domain" description="Reverse transcriptase" evidence="2">
    <location>
        <begin position="100"/>
        <end position="163"/>
    </location>
</feature>
<dbReference type="EMBL" id="JAEAOA010000398">
    <property type="protein sequence ID" value="KAK3583008.1"/>
    <property type="molecule type" value="Genomic_DNA"/>
</dbReference>
<proteinExistence type="predicted"/>
<dbReference type="AlphaFoldDB" id="A0AAE0S0K3"/>
<dbReference type="InterPro" id="IPR043128">
    <property type="entry name" value="Rev_trsase/Diguanyl_cyclase"/>
</dbReference>
<reference evidence="3" key="1">
    <citation type="journal article" date="2021" name="Genome Biol. Evol.">
        <title>A High-Quality Reference Genome for a Parasitic Bivalve with Doubly Uniparental Inheritance (Bivalvia: Unionida).</title>
        <authorList>
            <person name="Smith C.H."/>
        </authorList>
    </citation>
    <scope>NUCLEOTIDE SEQUENCE</scope>
    <source>
        <strain evidence="3">CHS0354</strain>
    </source>
</reference>
<keyword evidence="4" id="KW-1185">Reference proteome</keyword>
<reference evidence="3" key="2">
    <citation type="journal article" date="2021" name="Genome Biol. Evol.">
        <title>Developing a high-quality reference genome for a parasitic bivalve with doubly uniparental inheritance (Bivalvia: Unionida).</title>
        <authorList>
            <person name="Smith C.H."/>
        </authorList>
    </citation>
    <scope>NUCLEOTIDE SEQUENCE</scope>
    <source>
        <strain evidence="3">CHS0354</strain>
        <tissue evidence="3">Mantle</tissue>
    </source>
</reference>
<feature type="compositionally biased region" description="Low complexity" evidence="1">
    <location>
        <begin position="181"/>
        <end position="200"/>
    </location>
</feature>
<comment type="caution">
    <text evidence="3">The sequence shown here is derived from an EMBL/GenBank/DDBJ whole genome shotgun (WGS) entry which is preliminary data.</text>
</comment>
<sequence>MAQVVTEDLKYAANATVRYLVTRLQRTGYCCKIAIRVFNMTGKHSSFSPKSSVCQITETGAIDKQASDLKLSIPDISSPVSDLGIPIDTQNLTSAQVLKVKQCLIFLDDILIFSGTFDEHIQRLEAVFGRFAKYGLKLKPAKEKIIAVTEWPTHKNVKELGFSVAFFTVGTLNDLLKGHSTNGPTGKNNGATNTKTISTA</sequence>
<organism evidence="3 4">
    <name type="scientific">Potamilus streckersoni</name>
    <dbReference type="NCBI Taxonomy" id="2493646"/>
    <lineage>
        <taxon>Eukaryota</taxon>
        <taxon>Metazoa</taxon>
        <taxon>Spiralia</taxon>
        <taxon>Lophotrochozoa</taxon>
        <taxon>Mollusca</taxon>
        <taxon>Bivalvia</taxon>
        <taxon>Autobranchia</taxon>
        <taxon>Heteroconchia</taxon>
        <taxon>Palaeoheterodonta</taxon>
        <taxon>Unionida</taxon>
        <taxon>Unionoidea</taxon>
        <taxon>Unionidae</taxon>
        <taxon>Ambleminae</taxon>
        <taxon>Lampsilini</taxon>
        <taxon>Potamilus</taxon>
    </lineage>
</organism>
<evidence type="ECO:0000313" key="3">
    <source>
        <dbReference type="EMBL" id="KAK3583008.1"/>
    </source>
</evidence>
<evidence type="ECO:0000256" key="1">
    <source>
        <dbReference type="SAM" id="MobiDB-lite"/>
    </source>
</evidence>
<evidence type="ECO:0000313" key="4">
    <source>
        <dbReference type="Proteomes" id="UP001195483"/>
    </source>
</evidence>
<dbReference type="InterPro" id="IPR043502">
    <property type="entry name" value="DNA/RNA_pol_sf"/>
</dbReference>
<dbReference type="SUPFAM" id="SSF56672">
    <property type="entry name" value="DNA/RNA polymerases"/>
    <property type="match status" value="1"/>
</dbReference>
<reference evidence="3" key="3">
    <citation type="submission" date="2023-05" db="EMBL/GenBank/DDBJ databases">
        <authorList>
            <person name="Smith C.H."/>
        </authorList>
    </citation>
    <scope>NUCLEOTIDE SEQUENCE</scope>
    <source>
        <strain evidence="3">CHS0354</strain>
        <tissue evidence="3">Mantle</tissue>
    </source>
</reference>
<dbReference type="Gene3D" id="3.30.70.270">
    <property type="match status" value="1"/>
</dbReference>
<accession>A0AAE0S0K3</accession>
<dbReference type="Proteomes" id="UP001195483">
    <property type="component" value="Unassembled WGS sequence"/>
</dbReference>
<protein>
    <recommendedName>
        <fullName evidence="2">Reverse transcriptase domain-containing protein</fullName>
    </recommendedName>
</protein>
<gene>
    <name evidence="3" type="ORF">CHS0354_005649</name>
</gene>
<dbReference type="Pfam" id="PF00078">
    <property type="entry name" value="RVT_1"/>
    <property type="match status" value="1"/>
</dbReference>
<name>A0AAE0S0K3_9BIVA</name>
<dbReference type="InterPro" id="IPR000477">
    <property type="entry name" value="RT_dom"/>
</dbReference>
<feature type="region of interest" description="Disordered" evidence="1">
    <location>
        <begin position="178"/>
        <end position="200"/>
    </location>
</feature>